<feature type="domain" description="DUF7884" evidence="6">
    <location>
        <begin position="15"/>
        <end position="72"/>
    </location>
</feature>
<comment type="similarity">
    <text evidence="1">Belongs to the CFA/CMAS family.</text>
</comment>
<dbReference type="AlphaFoldDB" id="A0A238LAJ0"/>
<dbReference type="InterPro" id="IPR029063">
    <property type="entry name" value="SAM-dependent_MTases_sf"/>
</dbReference>
<dbReference type="Gene3D" id="3.40.50.150">
    <property type="entry name" value="Vaccinia Virus protein VP39"/>
    <property type="match status" value="1"/>
</dbReference>
<dbReference type="PANTHER" id="PTHR43667:SF1">
    <property type="entry name" value="CYCLOPROPANE-FATTY-ACYL-PHOSPHOLIPID SYNTHASE"/>
    <property type="match status" value="1"/>
</dbReference>
<keyword evidence="3 7" id="KW-0808">Transferase</keyword>
<keyword evidence="4" id="KW-0949">S-adenosyl-L-methionine</keyword>
<dbReference type="PANTHER" id="PTHR43667">
    <property type="entry name" value="CYCLOPROPANE-FATTY-ACYL-PHOSPHOLIPID SYNTHASE"/>
    <property type="match status" value="1"/>
</dbReference>
<keyword evidence="2 7" id="KW-0489">Methyltransferase</keyword>
<dbReference type="OrthoDB" id="9782855at2"/>
<protein>
    <submittedName>
        <fullName evidence="7">Cyclopropane-fatty-acyl-phospholipid synthase</fullName>
        <ecNumber evidence="7">2.1.1.79</ecNumber>
    </submittedName>
</protein>
<dbReference type="GO" id="GO:0032259">
    <property type="term" value="P:methylation"/>
    <property type="evidence" value="ECO:0007669"/>
    <property type="project" value="UniProtKB-KW"/>
</dbReference>
<sequence length="406" mass="46267">MWQKLLLRFIGKTIRKGTLTITWPDGSVTSHGSGAPDMAISFTPNTDFRSLVLNPEVALGEAYSDGHLAIENDDLRGFLGFAVTNAQATGFGRFGRVVPWLKRAMRRINQHNGLVTSRKNVELTYDLSTDFYELWLDKDMQYTCAYYPSDDLSLDDAQIAKKDLIARKLRLEPGMRVLDIGSGWGGLSLTLARDYGVNVVGVTLSKVQLAYAKQRAKSEGLDHLIDFRLMDYRHVKEQFDRIVVVGMLEHVGRPQFQTFFRKMHENLKADGVAVVHTIGRSGPPNVTAPWIGKYIFPGCYTPAMSEVLSEVEKRGLIITDIEVLRLHYARTIRHWSDNFERNVETVRSMYDDRFVRMWRYYLAASEIGFTHMGNVIFQFQIAHDQAAVPLTRDYLLEPNETRFSEG</sequence>
<dbReference type="PIRSF" id="PIRSF003085">
    <property type="entry name" value="CMAS"/>
    <property type="match status" value="1"/>
</dbReference>
<dbReference type="EC" id="2.1.1.79" evidence="7"/>
<proteinExistence type="inferred from homology"/>
<organism evidence="7 8">
    <name type="scientific">Flavimaricola marinus</name>
    <dbReference type="NCBI Taxonomy" id="1819565"/>
    <lineage>
        <taxon>Bacteria</taxon>
        <taxon>Pseudomonadati</taxon>
        <taxon>Pseudomonadota</taxon>
        <taxon>Alphaproteobacteria</taxon>
        <taxon>Rhodobacterales</taxon>
        <taxon>Paracoccaceae</taxon>
        <taxon>Flavimaricola</taxon>
    </lineage>
</organism>
<evidence type="ECO:0000256" key="4">
    <source>
        <dbReference type="ARBA" id="ARBA00022691"/>
    </source>
</evidence>
<keyword evidence="5" id="KW-0443">Lipid metabolism</keyword>
<reference evidence="7 8" key="1">
    <citation type="submission" date="2017-05" db="EMBL/GenBank/DDBJ databases">
        <authorList>
            <person name="Song R."/>
            <person name="Chenine A.L."/>
            <person name="Ruprecht R.M."/>
        </authorList>
    </citation>
    <scope>NUCLEOTIDE SEQUENCE [LARGE SCALE GENOMIC DNA]</scope>
    <source>
        <strain evidence="7 8">CECT 8899</strain>
    </source>
</reference>
<evidence type="ECO:0000256" key="5">
    <source>
        <dbReference type="ARBA" id="ARBA00023098"/>
    </source>
</evidence>
<dbReference type="GO" id="GO:0008825">
    <property type="term" value="F:cyclopropane-fatty-acyl-phospholipid synthase activity"/>
    <property type="evidence" value="ECO:0007669"/>
    <property type="project" value="UniProtKB-EC"/>
</dbReference>
<dbReference type="GO" id="GO:0008610">
    <property type="term" value="P:lipid biosynthetic process"/>
    <property type="evidence" value="ECO:0007669"/>
    <property type="project" value="InterPro"/>
</dbReference>
<evidence type="ECO:0000256" key="1">
    <source>
        <dbReference type="ARBA" id="ARBA00010815"/>
    </source>
</evidence>
<dbReference type="EMBL" id="FXZK01000001">
    <property type="protein sequence ID" value="SMY05910.1"/>
    <property type="molecule type" value="Genomic_DNA"/>
</dbReference>
<keyword evidence="8" id="KW-1185">Reference proteome</keyword>
<gene>
    <name evidence="7" type="primary">cfa_1</name>
    <name evidence="7" type="ORF">LOM8899_00031</name>
</gene>
<accession>A0A238LAJ0</accession>
<dbReference type="Pfam" id="PF02353">
    <property type="entry name" value="CMAS"/>
    <property type="match status" value="1"/>
</dbReference>
<dbReference type="RefSeq" id="WP_093990150.1">
    <property type="nucleotide sequence ID" value="NZ_FXZK01000001.1"/>
</dbReference>
<dbReference type="Pfam" id="PF25371">
    <property type="entry name" value="DUF7884"/>
    <property type="match status" value="1"/>
</dbReference>
<evidence type="ECO:0000259" key="6">
    <source>
        <dbReference type="Pfam" id="PF25371"/>
    </source>
</evidence>
<evidence type="ECO:0000313" key="8">
    <source>
        <dbReference type="Proteomes" id="UP000201613"/>
    </source>
</evidence>
<evidence type="ECO:0000256" key="3">
    <source>
        <dbReference type="ARBA" id="ARBA00022679"/>
    </source>
</evidence>
<dbReference type="InterPro" id="IPR050723">
    <property type="entry name" value="CFA/CMAS"/>
</dbReference>
<dbReference type="SUPFAM" id="SSF53335">
    <property type="entry name" value="S-adenosyl-L-methionine-dependent methyltransferases"/>
    <property type="match status" value="1"/>
</dbReference>
<dbReference type="CDD" id="cd02440">
    <property type="entry name" value="AdoMet_MTases"/>
    <property type="match status" value="1"/>
</dbReference>
<evidence type="ECO:0000313" key="7">
    <source>
        <dbReference type="EMBL" id="SMY05910.1"/>
    </source>
</evidence>
<dbReference type="Proteomes" id="UP000201613">
    <property type="component" value="Unassembled WGS sequence"/>
</dbReference>
<evidence type="ECO:0000256" key="2">
    <source>
        <dbReference type="ARBA" id="ARBA00022603"/>
    </source>
</evidence>
<dbReference type="InterPro" id="IPR003333">
    <property type="entry name" value="CMAS"/>
</dbReference>
<dbReference type="InterPro" id="IPR057206">
    <property type="entry name" value="DUF7884"/>
</dbReference>
<name>A0A238LAJ0_9RHOB</name>